<dbReference type="Proteomes" id="UP000274504">
    <property type="component" value="Unassembled WGS sequence"/>
</dbReference>
<reference evidence="1 2" key="2">
    <citation type="submission" date="2018-11" db="EMBL/GenBank/DDBJ databases">
        <authorList>
            <consortium name="Pathogen Informatics"/>
        </authorList>
    </citation>
    <scope>NUCLEOTIDE SEQUENCE [LARGE SCALE GENOMIC DNA]</scope>
</reference>
<proteinExistence type="predicted"/>
<dbReference type="WBParaSite" id="HDID_0000009701-mRNA-1">
    <property type="protein sequence ID" value="HDID_0000009701-mRNA-1"/>
    <property type="gene ID" value="HDID_0000009701"/>
</dbReference>
<name>A0A0R3S7Q6_HYMDI</name>
<evidence type="ECO:0000313" key="2">
    <source>
        <dbReference type="Proteomes" id="UP000274504"/>
    </source>
</evidence>
<accession>A0A0R3S7Q6</accession>
<dbReference type="AlphaFoldDB" id="A0A0R3S7Q6"/>
<protein>
    <submittedName>
        <fullName evidence="3">Mediator of RNA polymerase II transcription subunit 16</fullName>
    </submittedName>
</protein>
<evidence type="ECO:0000313" key="3">
    <source>
        <dbReference type="WBParaSite" id="HDID_0000009701-mRNA-1"/>
    </source>
</evidence>
<sequence length="644" mass="74115">MQKPHFIDNVESYLISLSHNIPDLQWWKFDFSSSISPKHVWISLPHDVQVVSGKQSLLPSNTRFLGRLNIISWGEDCSVNGIRITPSQRDQLVCIETRSPDDQSQILWLDINRPAVVETPSGNKEVVDVRNPSQPLPGSKIFGWLSGLEIDPSKPQLVRKGCFLVPVDFSIRDDVAVVLSRHSQLSDEDSIYEKDSKSGKVIIVNPQSKDLYSHPYELMETSQTCPSMENTESLREDEHLQEMGEDFEFPATMMDEETGESDTNLSETLVEIEDLFGRVVWIIQNESDSDRTTRDKIIEAQRHRIEMQLEEMRNLEEEGQSNEFNRPLSLLEKLLAILTCLLEIGEKVNMHRRVDKPLLLQLVKDTLPKLTPWVKDQSEDEHSCLELARESLSHLTNIQSALTYFACTDQSGIDLKSLISDAQLYLNKCIEGRINDKLKDRPTDDRHRFNINNVLSNFVETFNELLSKVSSMKVSPNRTNWNLQQLSEHLSENANFLKANCAWISCLLDEEILERLGISQRIYNNLKVLYDHALKAYKHLIIRSRLVCEHSGLQALASRLTRILEKSSKCTLNRWEICQLEKELDSCETECVFEVLTSAEGYSEFIQEVICQLRESIQKIRSNLNEVEINQESFTEEFSERLNM</sequence>
<gene>
    <name evidence="1" type="ORF">HDID_LOCUS98</name>
</gene>
<reference evidence="3" key="1">
    <citation type="submission" date="2017-02" db="UniProtKB">
        <authorList>
            <consortium name="WormBaseParasite"/>
        </authorList>
    </citation>
    <scope>IDENTIFICATION</scope>
</reference>
<dbReference type="EMBL" id="UYSG01000010">
    <property type="protein sequence ID" value="VDL11716.1"/>
    <property type="molecule type" value="Genomic_DNA"/>
</dbReference>
<evidence type="ECO:0000313" key="1">
    <source>
        <dbReference type="EMBL" id="VDL11716.1"/>
    </source>
</evidence>
<organism evidence="3">
    <name type="scientific">Hymenolepis diminuta</name>
    <name type="common">Rat tapeworm</name>
    <dbReference type="NCBI Taxonomy" id="6216"/>
    <lineage>
        <taxon>Eukaryota</taxon>
        <taxon>Metazoa</taxon>
        <taxon>Spiralia</taxon>
        <taxon>Lophotrochozoa</taxon>
        <taxon>Platyhelminthes</taxon>
        <taxon>Cestoda</taxon>
        <taxon>Eucestoda</taxon>
        <taxon>Cyclophyllidea</taxon>
        <taxon>Hymenolepididae</taxon>
        <taxon>Hymenolepis</taxon>
    </lineage>
</organism>
<dbReference type="OrthoDB" id="6260445at2759"/>